<evidence type="ECO:0000256" key="1">
    <source>
        <dbReference type="SAM" id="MobiDB-lite"/>
    </source>
</evidence>
<evidence type="ECO:0000313" key="3">
    <source>
        <dbReference type="Proteomes" id="UP000076532"/>
    </source>
</evidence>
<name>A0A166FSX9_9AGAM</name>
<keyword evidence="3" id="KW-1185">Reference proteome</keyword>
<organism evidence="2 3">
    <name type="scientific">Athelia psychrophila</name>
    <dbReference type="NCBI Taxonomy" id="1759441"/>
    <lineage>
        <taxon>Eukaryota</taxon>
        <taxon>Fungi</taxon>
        <taxon>Dikarya</taxon>
        <taxon>Basidiomycota</taxon>
        <taxon>Agaricomycotina</taxon>
        <taxon>Agaricomycetes</taxon>
        <taxon>Agaricomycetidae</taxon>
        <taxon>Atheliales</taxon>
        <taxon>Atheliaceae</taxon>
        <taxon>Athelia</taxon>
    </lineage>
</organism>
<proteinExistence type="predicted"/>
<sequence length="267" mass="29393">MRKTSWAHYLGVVAVLGAQKPMSKNGWLGKRLPRSRKQKSDNPIISSCHNFYHNHRDGLAGTNRSGHMPRWHKCLSDEYQTDANMWSELIPSVLAAHPNSLDLSERGPPNIPRGARGHTYFGTPALQTPRLVVSVLSQDTGDFAKPFSFVSNISITLSIGLVNSSLFSGVLKRFLFGALKMELPLSFSYSLLIMGTGLQCRWGTIAHRMRAFVVPAGCGTLALCIRPLIAPSGRGTFALRMWPFICTFGTGEPSHLAYGHSSRLRDG</sequence>
<evidence type="ECO:0000313" key="2">
    <source>
        <dbReference type="EMBL" id="KZP17127.1"/>
    </source>
</evidence>
<protein>
    <submittedName>
        <fullName evidence="2">Uncharacterized protein</fullName>
    </submittedName>
</protein>
<gene>
    <name evidence="2" type="ORF">FIBSPDRAFT_894530</name>
</gene>
<reference evidence="2 3" key="1">
    <citation type="journal article" date="2016" name="Mol. Biol. Evol.">
        <title>Comparative Genomics of Early-Diverging Mushroom-Forming Fungi Provides Insights into the Origins of Lignocellulose Decay Capabilities.</title>
        <authorList>
            <person name="Nagy L.G."/>
            <person name="Riley R."/>
            <person name="Tritt A."/>
            <person name="Adam C."/>
            <person name="Daum C."/>
            <person name="Floudas D."/>
            <person name="Sun H."/>
            <person name="Yadav J.S."/>
            <person name="Pangilinan J."/>
            <person name="Larsson K.H."/>
            <person name="Matsuura K."/>
            <person name="Barry K."/>
            <person name="Labutti K."/>
            <person name="Kuo R."/>
            <person name="Ohm R.A."/>
            <person name="Bhattacharya S.S."/>
            <person name="Shirouzu T."/>
            <person name="Yoshinaga Y."/>
            <person name="Martin F.M."/>
            <person name="Grigoriev I.V."/>
            <person name="Hibbett D.S."/>
        </authorList>
    </citation>
    <scope>NUCLEOTIDE SEQUENCE [LARGE SCALE GENOMIC DNA]</scope>
    <source>
        <strain evidence="2 3">CBS 109695</strain>
    </source>
</reference>
<dbReference type="AlphaFoldDB" id="A0A166FSX9"/>
<accession>A0A166FSX9</accession>
<feature type="region of interest" description="Disordered" evidence="1">
    <location>
        <begin position="24"/>
        <end position="44"/>
    </location>
</feature>
<dbReference type="Proteomes" id="UP000076532">
    <property type="component" value="Unassembled WGS sequence"/>
</dbReference>
<dbReference type="EMBL" id="KV417586">
    <property type="protein sequence ID" value="KZP17127.1"/>
    <property type="molecule type" value="Genomic_DNA"/>
</dbReference>